<evidence type="ECO:0000313" key="1">
    <source>
        <dbReference type="EMBL" id="RNA01219.1"/>
    </source>
</evidence>
<evidence type="ECO:0000313" key="2">
    <source>
        <dbReference type="Proteomes" id="UP000276133"/>
    </source>
</evidence>
<organism evidence="1 2">
    <name type="scientific">Brachionus plicatilis</name>
    <name type="common">Marine rotifer</name>
    <name type="synonym">Brachionus muelleri</name>
    <dbReference type="NCBI Taxonomy" id="10195"/>
    <lineage>
        <taxon>Eukaryota</taxon>
        <taxon>Metazoa</taxon>
        <taxon>Spiralia</taxon>
        <taxon>Gnathifera</taxon>
        <taxon>Rotifera</taxon>
        <taxon>Eurotatoria</taxon>
        <taxon>Monogononta</taxon>
        <taxon>Pseudotrocha</taxon>
        <taxon>Ploima</taxon>
        <taxon>Brachionidae</taxon>
        <taxon>Brachionus</taxon>
    </lineage>
</organism>
<evidence type="ECO:0008006" key="3">
    <source>
        <dbReference type="Google" id="ProtNLM"/>
    </source>
</evidence>
<name>A0A3M7PQP0_BRAPC</name>
<protein>
    <recommendedName>
        <fullName evidence="3">Endonuclease/exonuclease/phosphatase domain-containing protein</fullName>
    </recommendedName>
</protein>
<dbReference type="EMBL" id="REGN01009407">
    <property type="protein sequence ID" value="RNA01219.1"/>
    <property type="molecule type" value="Genomic_DNA"/>
</dbReference>
<dbReference type="InterPro" id="IPR036691">
    <property type="entry name" value="Endo/exonu/phosph_ase_sf"/>
</dbReference>
<dbReference type="Proteomes" id="UP000276133">
    <property type="component" value="Unassembled WGS sequence"/>
</dbReference>
<keyword evidence="2" id="KW-1185">Reference proteome</keyword>
<dbReference type="Gene3D" id="3.60.10.10">
    <property type="entry name" value="Endonuclease/exonuclease/phosphatase"/>
    <property type="match status" value="1"/>
</dbReference>
<accession>A0A3M7PQP0</accession>
<comment type="caution">
    <text evidence="1">The sequence shown here is derived from an EMBL/GenBank/DDBJ whole genome shotgun (WGS) entry which is preliminary data.</text>
</comment>
<proteinExistence type="predicted"/>
<gene>
    <name evidence="1" type="ORF">BpHYR1_004081</name>
</gene>
<reference evidence="1 2" key="1">
    <citation type="journal article" date="2018" name="Sci. Rep.">
        <title>Genomic signatures of local adaptation to the degree of environmental predictability in rotifers.</title>
        <authorList>
            <person name="Franch-Gras L."/>
            <person name="Hahn C."/>
            <person name="Garcia-Roger E.M."/>
            <person name="Carmona M.J."/>
            <person name="Serra M."/>
            <person name="Gomez A."/>
        </authorList>
    </citation>
    <scope>NUCLEOTIDE SEQUENCE [LARGE SCALE GENOMIC DNA]</scope>
    <source>
        <strain evidence="1">HYR1</strain>
    </source>
</reference>
<feature type="non-terminal residue" evidence="1">
    <location>
        <position position="1"/>
    </location>
</feature>
<dbReference type="AlphaFoldDB" id="A0A3M7PQP0"/>
<sequence>YYSYATDLNASNGQICYVRKELSHSCFRLLAHNASLQYEYTGMTQNKCVELSLFEFVCRKHDLDFKKIYLHNLYKHPKYENEMFLVDLNKFISKYYTNSTNCSLIVMGDFNIDFNQASNKKYLHFFKQQFNLEPYFDKCKTHKNISQLDWCFYNKHNHIFATAANLNAGFHSQPYTTWFSDHSAIFSEITF</sequence>
<dbReference type="SUPFAM" id="SSF56219">
    <property type="entry name" value="DNase I-like"/>
    <property type="match status" value="1"/>
</dbReference>